<reference evidence="2 3" key="1">
    <citation type="journal article" date="2016" name="Nat. Commun.">
        <title>Thousands of microbial genomes shed light on interconnected biogeochemical processes in an aquifer system.</title>
        <authorList>
            <person name="Anantharaman K."/>
            <person name="Brown C.T."/>
            <person name="Hug L.A."/>
            <person name="Sharon I."/>
            <person name="Castelle C.J."/>
            <person name="Probst A.J."/>
            <person name="Thomas B.C."/>
            <person name="Singh A."/>
            <person name="Wilkins M.J."/>
            <person name="Karaoz U."/>
            <person name="Brodie E.L."/>
            <person name="Williams K.H."/>
            <person name="Hubbard S.S."/>
            <person name="Banfield J.F."/>
        </authorList>
    </citation>
    <scope>NUCLEOTIDE SEQUENCE [LARGE SCALE GENOMIC DNA]</scope>
</reference>
<sequence length="103" mass="10763">MDPSCAAGVGRSGNIPYLKYGECLFGRAVSVVLALAGIALFIMLVLGGFKYLSSGGDPKALDSAKKTLTYAIGGMILLVLSVIVLRLIGAITGADLIHFYINR</sequence>
<protein>
    <submittedName>
        <fullName evidence="2">Uncharacterized protein</fullName>
    </submittedName>
</protein>
<dbReference type="Pfam" id="PF18895">
    <property type="entry name" value="T4SS_pilin"/>
    <property type="match status" value="1"/>
</dbReference>
<feature type="transmembrane region" description="Helical" evidence="1">
    <location>
        <begin position="68"/>
        <end position="101"/>
    </location>
</feature>
<proteinExistence type="predicted"/>
<evidence type="ECO:0000313" key="2">
    <source>
        <dbReference type="EMBL" id="OGM21461.1"/>
    </source>
</evidence>
<dbReference type="AlphaFoldDB" id="A0A1F7Y2F5"/>
<dbReference type="InterPro" id="IPR043993">
    <property type="entry name" value="T4SS_pilin"/>
</dbReference>
<evidence type="ECO:0000313" key="3">
    <source>
        <dbReference type="Proteomes" id="UP000176741"/>
    </source>
</evidence>
<dbReference type="EMBL" id="MGGD01000009">
    <property type="protein sequence ID" value="OGM21461.1"/>
    <property type="molecule type" value="Genomic_DNA"/>
</dbReference>
<keyword evidence="1" id="KW-0812">Transmembrane</keyword>
<gene>
    <name evidence="2" type="ORF">A2771_04075</name>
</gene>
<keyword evidence="1" id="KW-0472">Membrane</keyword>
<dbReference type="Proteomes" id="UP000176741">
    <property type="component" value="Unassembled WGS sequence"/>
</dbReference>
<evidence type="ECO:0000256" key="1">
    <source>
        <dbReference type="SAM" id="Phobius"/>
    </source>
</evidence>
<organism evidence="2 3">
    <name type="scientific">Candidatus Woesebacteria bacterium RIFCSPHIGHO2_01_FULL_38_26b</name>
    <dbReference type="NCBI Taxonomy" id="1802491"/>
    <lineage>
        <taxon>Bacteria</taxon>
        <taxon>Candidatus Woeseibacteriota</taxon>
    </lineage>
</organism>
<name>A0A1F7Y2F5_9BACT</name>
<feature type="transmembrane region" description="Helical" evidence="1">
    <location>
        <begin position="24"/>
        <end position="47"/>
    </location>
</feature>
<accession>A0A1F7Y2F5</accession>
<keyword evidence="1" id="KW-1133">Transmembrane helix</keyword>
<comment type="caution">
    <text evidence="2">The sequence shown here is derived from an EMBL/GenBank/DDBJ whole genome shotgun (WGS) entry which is preliminary data.</text>
</comment>